<sequence>MMFPMKMMTPSKPSKQTSAMASKIKNKILNTSSFFKVSLKNNNKALALALQAQKEKSRQLEMEVVYLQKQVEALCFELATKKYKQRKLLLILKNLHSNTLQHLNMAAELVSDNDSLRLSEGHHALNMENRENDAATWLNDRLVLQPEISMNSSHLNKDLEGTPHLPGRNTESADTEERRLSRCVQATPTGTCRPSSSSLRSEVERLSRALSQSSFEITSILRPQNNQTYENSTASFSTDVNAPSVSALETEPQFKKTDNSVLLNTSMEITLSNAAEIITVETKPKKKGHSCKPKGTKSQQGGCGSSADVQNGLNGRPKKGPAETPTHMIEQPLEDKDPGVLQLQLPKTLSKNVKTSRIPKLDHHQKAPKSTTDPCDTDLQEVDDYFSDRKDISLKAGDSEPKEGSASSKITYRRSKTKVKRRSAMIHKVPSVSALLPLDDESRQSRLEKVHNEEKAENREPHPPHDSILYPEEVASSEPELVENQPPEVWRKTQNKPRCRSTFVISVFRDSKSPVLDHDLILPAEPHSEAEEMLKYVAGKRTSHSDPHTETRNSLKRPLVESSEHNREVLPVDQHDPSGLEYHKHKKSKREDAGGSRKKKTSLEKCAGGSDTRQKKKTKNNREVSSKNEASLHFACREEPPSCSTYGPEVRREGEDAFQMVHSHDISEALRRPNESKAKDDPKPHRKTKLHTATETRNPRETFVYHRRTTWDKTKNISLNNSGMSIASDETVHQHVGVLLKDELLPWLSGDLSTVDTEANSLPSSPTRSTSSRYAVTEESTKASPAGRVLTIVTNTFTSPDSENERRNRRRNCVVSYKEPPLNSKIRRGDKFTDTTFLSSPLFKDRKKKKKQKAVDCATVKQQQIVSSV</sequence>
<keyword evidence="8" id="KW-0137">Centromere</keyword>
<evidence type="ECO:0000256" key="1">
    <source>
        <dbReference type="ARBA" id="ARBA00004584"/>
    </source>
</evidence>
<proteinExistence type="inferred from homology"/>
<dbReference type="Gene3D" id="1.20.5.730">
    <property type="entry name" value="Single helix bin"/>
    <property type="match status" value="1"/>
</dbReference>
<feature type="coiled-coil region" evidence="9">
    <location>
        <begin position="36"/>
        <end position="70"/>
    </location>
</feature>
<gene>
    <name evidence="11" type="ORF">AMECASPLE_013313</name>
</gene>
<dbReference type="EMBL" id="JAHRIP010000866">
    <property type="protein sequence ID" value="MEQ2279832.1"/>
    <property type="molecule type" value="Genomic_DNA"/>
</dbReference>
<feature type="compositionally biased region" description="Acidic residues" evidence="10">
    <location>
        <begin position="375"/>
        <end position="385"/>
    </location>
</feature>
<comment type="subcellular location">
    <subcellularLocation>
        <location evidence="1">Chromosome</location>
        <location evidence="1">Centromere</location>
    </subcellularLocation>
</comment>
<keyword evidence="3" id="KW-0158">Chromosome</keyword>
<keyword evidence="5" id="KW-0159">Chromosome partition</keyword>
<feature type="region of interest" description="Disordered" evidence="10">
    <location>
        <begin position="532"/>
        <end position="649"/>
    </location>
</feature>
<evidence type="ECO:0000256" key="5">
    <source>
        <dbReference type="ARBA" id="ARBA00022829"/>
    </source>
</evidence>
<feature type="region of interest" description="Disordered" evidence="10">
    <location>
        <begin position="350"/>
        <end position="496"/>
    </location>
</feature>
<comment type="similarity">
    <text evidence="2">Belongs to the shugoshin family.</text>
</comment>
<reference evidence="11 12" key="1">
    <citation type="submission" date="2021-06" db="EMBL/GenBank/DDBJ databases">
        <authorList>
            <person name="Palmer J.M."/>
        </authorList>
    </citation>
    <scope>NUCLEOTIDE SEQUENCE [LARGE SCALE GENOMIC DNA]</scope>
    <source>
        <strain evidence="11 12">AS_MEX2019</strain>
        <tissue evidence="11">Muscle</tissue>
    </source>
</reference>
<evidence type="ECO:0000256" key="3">
    <source>
        <dbReference type="ARBA" id="ARBA00022454"/>
    </source>
</evidence>
<evidence type="ECO:0000313" key="12">
    <source>
        <dbReference type="Proteomes" id="UP001469553"/>
    </source>
</evidence>
<feature type="compositionally biased region" description="Low complexity" evidence="10">
    <location>
        <begin position="763"/>
        <end position="773"/>
    </location>
</feature>
<feature type="region of interest" description="Disordered" evidence="10">
    <location>
        <begin position="283"/>
        <end position="338"/>
    </location>
</feature>
<dbReference type="PANTHER" id="PTHR21577:SF3">
    <property type="entry name" value="SHUGOSHIN 1-RELATED"/>
    <property type="match status" value="1"/>
</dbReference>
<feature type="compositionally biased region" description="Basic and acidic residues" evidence="10">
    <location>
        <begin position="386"/>
        <end position="403"/>
    </location>
</feature>
<dbReference type="PANTHER" id="PTHR21577">
    <property type="entry name" value="SHUGOSHIN"/>
    <property type="match status" value="1"/>
</dbReference>
<evidence type="ECO:0000256" key="4">
    <source>
        <dbReference type="ARBA" id="ARBA00022618"/>
    </source>
</evidence>
<evidence type="ECO:0000256" key="6">
    <source>
        <dbReference type="ARBA" id="ARBA00023054"/>
    </source>
</evidence>
<feature type="compositionally biased region" description="Basic and acidic residues" evidence="10">
    <location>
        <begin position="440"/>
        <end position="465"/>
    </location>
</feature>
<feature type="region of interest" description="Disordered" evidence="10">
    <location>
        <begin position="756"/>
        <end position="781"/>
    </location>
</feature>
<feature type="region of interest" description="Disordered" evidence="10">
    <location>
        <begin position="153"/>
        <end position="180"/>
    </location>
</feature>
<keyword evidence="6 9" id="KW-0175">Coiled coil</keyword>
<feature type="compositionally biased region" description="Basic residues" evidence="10">
    <location>
        <begin position="284"/>
        <end position="295"/>
    </location>
</feature>
<feature type="compositionally biased region" description="Basic and acidic residues" evidence="10">
    <location>
        <begin position="543"/>
        <end position="582"/>
    </location>
</feature>
<evidence type="ECO:0000256" key="10">
    <source>
        <dbReference type="SAM" id="MobiDB-lite"/>
    </source>
</evidence>
<feature type="compositionally biased region" description="Basic residues" evidence="10">
    <location>
        <begin position="411"/>
        <end position="425"/>
    </location>
</feature>
<accession>A0ABV0XEE7</accession>
<keyword evidence="7" id="KW-0131">Cell cycle</keyword>
<feature type="compositionally biased region" description="Basic and acidic residues" evidence="10">
    <location>
        <begin position="665"/>
        <end position="683"/>
    </location>
</feature>
<keyword evidence="12" id="KW-1185">Reference proteome</keyword>
<comment type="caution">
    <text evidence="11">The sequence shown here is derived from an EMBL/GenBank/DDBJ whole genome shotgun (WGS) entry which is preliminary data.</text>
</comment>
<evidence type="ECO:0000256" key="7">
    <source>
        <dbReference type="ARBA" id="ARBA00023306"/>
    </source>
</evidence>
<dbReference type="InterPro" id="IPR038889">
    <property type="entry name" value="Shugoshin1/2"/>
</dbReference>
<organism evidence="11 12">
    <name type="scientific">Ameca splendens</name>
    <dbReference type="NCBI Taxonomy" id="208324"/>
    <lineage>
        <taxon>Eukaryota</taxon>
        <taxon>Metazoa</taxon>
        <taxon>Chordata</taxon>
        <taxon>Craniata</taxon>
        <taxon>Vertebrata</taxon>
        <taxon>Euteleostomi</taxon>
        <taxon>Actinopterygii</taxon>
        <taxon>Neopterygii</taxon>
        <taxon>Teleostei</taxon>
        <taxon>Neoteleostei</taxon>
        <taxon>Acanthomorphata</taxon>
        <taxon>Ovalentaria</taxon>
        <taxon>Atherinomorphae</taxon>
        <taxon>Cyprinodontiformes</taxon>
        <taxon>Goodeidae</taxon>
        <taxon>Ameca</taxon>
    </lineage>
</organism>
<evidence type="ECO:0000256" key="8">
    <source>
        <dbReference type="ARBA" id="ARBA00023328"/>
    </source>
</evidence>
<feature type="region of interest" description="Disordered" evidence="10">
    <location>
        <begin position="665"/>
        <end position="695"/>
    </location>
</feature>
<keyword evidence="4" id="KW-0132">Cell division</keyword>
<evidence type="ECO:0000313" key="11">
    <source>
        <dbReference type="EMBL" id="MEQ2279832.1"/>
    </source>
</evidence>
<name>A0ABV0XEE7_9TELE</name>
<dbReference type="Proteomes" id="UP001469553">
    <property type="component" value="Unassembled WGS sequence"/>
</dbReference>
<evidence type="ECO:0008006" key="13">
    <source>
        <dbReference type="Google" id="ProtNLM"/>
    </source>
</evidence>
<evidence type="ECO:0000256" key="2">
    <source>
        <dbReference type="ARBA" id="ARBA00010845"/>
    </source>
</evidence>
<evidence type="ECO:0000256" key="9">
    <source>
        <dbReference type="SAM" id="Coils"/>
    </source>
</evidence>
<protein>
    <recommendedName>
        <fullName evidence="13">Shugoshin C-terminal domain-containing protein</fullName>
    </recommendedName>
</protein>